<keyword evidence="9 11" id="KW-0413">Isomerase</keyword>
<feature type="binding site" evidence="14">
    <location>
        <begin position="114"/>
        <end position="115"/>
    </location>
    <ligand>
        <name>beta-D-galactose</name>
        <dbReference type="ChEBI" id="CHEBI:27667"/>
    </ligand>
</feature>
<evidence type="ECO:0000256" key="8">
    <source>
        <dbReference type="ARBA" id="ARBA00022837"/>
    </source>
</evidence>
<feature type="chain" id="PRO_5011671171" description="Aldose 1-epimerase" evidence="15">
    <location>
        <begin position="19"/>
        <end position="384"/>
    </location>
</feature>
<sequence length="384" mass="42351">MKRNILLCLSLAAVWNFACQSGHNTTQEQKSDTVTLDSTAFTSDINGKTVTLYTLKNEQGMTVYLTNFGARIVGLHVPNKEGIPTDVVLGFTKASAYHNPEEPYFGTIVGPFGNRIAKGTFSLGENTYKLPQNNGVNTLHGGFEGVHFAIWEATTITPRAITFAYTLPDEKEGFPGNIAMEVTYSILPDNKLQIDYKAHTDKETIINLTNHAYFNLNGEGSGTILNHELQLFADHYTPVDSTLIPTGELASVQGSPFDFTATKTIGQDIEAENTQLQYGKGYDHNFVLNGTRLNDLNHAARIKGEQSGIIMDIFTQEPGIQFYSGNFMADKVTLKNGKTDSFRTGFCLEPQNFPDAPNQPNFPSSRLKPGEIYKTKSVYAFSVQ</sequence>
<comment type="subunit">
    <text evidence="5">Monomer.</text>
</comment>
<dbReference type="InterPro" id="IPR047215">
    <property type="entry name" value="Galactose_mutarotase-like"/>
</dbReference>
<dbReference type="InterPro" id="IPR015443">
    <property type="entry name" value="Aldose_1-epimerase"/>
</dbReference>
<dbReference type="CDD" id="cd09019">
    <property type="entry name" value="galactose_mutarotase_like"/>
    <property type="match status" value="1"/>
</dbReference>
<dbReference type="OrthoDB" id="9779408at2"/>
<evidence type="ECO:0000313" key="16">
    <source>
        <dbReference type="EMBL" id="SFT14626.1"/>
    </source>
</evidence>
<comment type="pathway">
    <text evidence="3 11">Carbohydrate metabolism; hexose metabolism.</text>
</comment>
<feature type="active site" description="Proton donor" evidence="12">
    <location>
        <position position="211"/>
    </location>
</feature>
<dbReference type="GO" id="GO:0006006">
    <property type="term" value="P:glucose metabolic process"/>
    <property type="evidence" value="ECO:0007669"/>
    <property type="project" value="TreeGrafter"/>
</dbReference>
<dbReference type="GO" id="GO:0030246">
    <property type="term" value="F:carbohydrate binding"/>
    <property type="evidence" value="ECO:0007669"/>
    <property type="project" value="InterPro"/>
</dbReference>
<evidence type="ECO:0000256" key="11">
    <source>
        <dbReference type="PIRNR" id="PIRNR005096"/>
    </source>
</evidence>
<evidence type="ECO:0000256" key="1">
    <source>
        <dbReference type="ARBA" id="ARBA00001614"/>
    </source>
</evidence>
<evidence type="ECO:0000256" key="10">
    <source>
        <dbReference type="ARBA" id="ARBA00023277"/>
    </source>
</evidence>
<evidence type="ECO:0000256" key="12">
    <source>
        <dbReference type="PIRSR" id="PIRSR005096-1"/>
    </source>
</evidence>
<dbReference type="InterPro" id="IPR011013">
    <property type="entry name" value="Gal_mutarotase_sf_dom"/>
</dbReference>
<dbReference type="InterPro" id="IPR008183">
    <property type="entry name" value="Aldose_1/G6P_1-epimerase"/>
</dbReference>
<evidence type="ECO:0000256" key="14">
    <source>
        <dbReference type="PIRSR" id="PIRSR005096-3"/>
    </source>
</evidence>
<evidence type="ECO:0000313" key="17">
    <source>
        <dbReference type="Proteomes" id="UP000198785"/>
    </source>
</evidence>
<dbReference type="PANTHER" id="PTHR10091">
    <property type="entry name" value="ALDOSE-1-EPIMERASE"/>
    <property type="match status" value="1"/>
</dbReference>
<dbReference type="Proteomes" id="UP000198785">
    <property type="component" value="Unassembled WGS sequence"/>
</dbReference>
<dbReference type="PANTHER" id="PTHR10091:SF0">
    <property type="entry name" value="GALACTOSE MUTAROTASE"/>
    <property type="match status" value="1"/>
</dbReference>
<evidence type="ECO:0000256" key="9">
    <source>
        <dbReference type="ARBA" id="ARBA00023235"/>
    </source>
</evidence>
<comment type="cofactor">
    <cofactor evidence="2">
        <name>Ca(2+)</name>
        <dbReference type="ChEBI" id="CHEBI:29108"/>
    </cofactor>
</comment>
<dbReference type="EC" id="5.1.3.3" evidence="6 11"/>
<evidence type="ECO:0000256" key="2">
    <source>
        <dbReference type="ARBA" id="ARBA00001913"/>
    </source>
</evidence>
<evidence type="ECO:0000256" key="6">
    <source>
        <dbReference type="ARBA" id="ARBA00013185"/>
    </source>
</evidence>
<protein>
    <recommendedName>
        <fullName evidence="7 11">Aldose 1-epimerase</fullName>
        <ecNumber evidence="6 11">5.1.3.3</ecNumber>
    </recommendedName>
</protein>
<evidence type="ECO:0000256" key="3">
    <source>
        <dbReference type="ARBA" id="ARBA00005028"/>
    </source>
</evidence>
<reference evidence="16 17" key="1">
    <citation type="submission" date="2016-10" db="EMBL/GenBank/DDBJ databases">
        <authorList>
            <person name="de Groot N.N."/>
        </authorList>
    </citation>
    <scope>NUCLEOTIDE SEQUENCE [LARGE SCALE GENOMIC DNA]</scope>
    <source>
        <strain evidence="16 17">DSM 22789</strain>
    </source>
</reference>
<comment type="similarity">
    <text evidence="4 11">Belongs to the aldose epimerase family.</text>
</comment>
<dbReference type="InterPro" id="IPR014718">
    <property type="entry name" value="GH-type_carb-bd"/>
</dbReference>
<evidence type="ECO:0000256" key="4">
    <source>
        <dbReference type="ARBA" id="ARBA00006206"/>
    </source>
</evidence>
<feature type="binding site" evidence="14">
    <location>
        <begin position="211"/>
        <end position="213"/>
    </location>
    <ligand>
        <name>beta-D-galactose</name>
        <dbReference type="ChEBI" id="CHEBI:27667"/>
    </ligand>
</feature>
<keyword evidence="8" id="KW-0106">Calcium</keyword>
<accession>A0A1I6VLP5</accession>
<evidence type="ECO:0000256" key="15">
    <source>
        <dbReference type="SAM" id="SignalP"/>
    </source>
</evidence>
<dbReference type="PROSITE" id="PS00545">
    <property type="entry name" value="ALDOSE_1_EPIMERASE"/>
    <property type="match status" value="1"/>
</dbReference>
<evidence type="ECO:0000256" key="13">
    <source>
        <dbReference type="PIRSR" id="PIRSR005096-2"/>
    </source>
</evidence>
<dbReference type="Pfam" id="PF01263">
    <property type="entry name" value="Aldose_epim"/>
    <property type="match status" value="1"/>
</dbReference>
<dbReference type="Gene3D" id="2.70.98.10">
    <property type="match status" value="1"/>
</dbReference>
<dbReference type="PIRSF" id="PIRSF005096">
    <property type="entry name" value="GALM"/>
    <property type="match status" value="1"/>
</dbReference>
<dbReference type="AlphaFoldDB" id="A0A1I6VLP5"/>
<dbReference type="UniPathway" id="UPA00242"/>
<dbReference type="SUPFAM" id="SSF74650">
    <property type="entry name" value="Galactose mutarotase-like"/>
    <property type="match status" value="1"/>
</dbReference>
<comment type="catalytic activity">
    <reaction evidence="1 11">
        <text>alpha-D-glucose = beta-D-glucose</text>
        <dbReference type="Rhea" id="RHEA:10264"/>
        <dbReference type="ChEBI" id="CHEBI:15903"/>
        <dbReference type="ChEBI" id="CHEBI:17925"/>
        <dbReference type="EC" id="5.1.3.3"/>
    </reaction>
</comment>
<dbReference type="GO" id="GO:0004034">
    <property type="term" value="F:aldose 1-epimerase activity"/>
    <property type="evidence" value="ECO:0007669"/>
    <property type="project" value="UniProtKB-EC"/>
</dbReference>
<feature type="active site" description="Proton acceptor" evidence="12">
    <location>
        <position position="349"/>
    </location>
</feature>
<gene>
    <name evidence="16" type="ORF">SAMN05660206_11530</name>
</gene>
<feature type="signal peptide" evidence="15">
    <location>
        <begin position="1"/>
        <end position="18"/>
    </location>
</feature>
<keyword evidence="10 11" id="KW-0119">Carbohydrate metabolism</keyword>
<feature type="binding site" evidence="13">
    <location>
        <position position="283"/>
    </location>
    <ligand>
        <name>beta-D-galactose</name>
        <dbReference type="ChEBI" id="CHEBI:27667"/>
    </ligand>
</feature>
<dbReference type="InterPro" id="IPR018052">
    <property type="entry name" value="Ald1_epimerase_CS"/>
</dbReference>
<proteinExistence type="inferred from homology"/>
<dbReference type="NCBIfam" id="NF008277">
    <property type="entry name" value="PRK11055.1"/>
    <property type="match status" value="1"/>
</dbReference>
<keyword evidence="17" id="KW-1185">Reference proteome</keyword>
<evidence type="ECO:0000256" key="5">
    <source>
        <dbReference type="ARBA" id="ARBA00011245"/>
    </source>
</evidence>
<dbReference type="RefSeq" id="WP_093367406.1">
    <property type="nucleotide sequence ID" value="NZ_FOZZ01000015.1"/>
</dbReference>
<dbReference type="STRING" id="683125.SAMN05660206_11530"/>
<organism evidence="16 17">
    <name type="scientific">Sphingobacterium wenxiniae</name>
    <dbReference type="NCBI Taxonomy" id="683125"/>
    <lineage>
        <taxon>Bacteria</taxon>
        <taxon>Pseudomonadati</taxon>
        <taxon>Bacteroidota</taxon>
        <taxon>Sphingobacteriia</taxon>
        <taxon>Sphingobacteriales</taxon>
        <taxon>Sphingobacteriaceae</taxon>
        <taxon>Sphingobacterium</taxon>
    </lineage>
</organism>
<dbReference type="GO" id="GO:0033499">
    <property type="term" value="P:galactose catabolic process via UDP-galactose, Leloir pathway"/>
    <property type="evidence" value="ECO:0007669"/>
    <property type="project" value="TreeGrafter"/>
</dbReference>
<evidence type="ECO:0000256" key="7">
    <source>
        <dbReference type="ARBA" id="ARBA00014165"/>
    </source>
</evidence>
<dbReference type="EMBL" id="FOZZ01000015">
    <property type="protein sequence ID" value="SFT14626.1"/>
    <property type="molecule type" value="Genomic_DNA"/>
</dbReference>
<keyword evidence="15" id="KW-0732">Signal</keyword>
<name>A0A1I6VLP5_9SPHI</name>